<dbReference type="InterPro" id="IPR011009">
    <property type="entry name" value="Kinase-like_dom_sf"/>
</dbReference>
<reference evidence="3" key="2">
    <citation type="submission" date="2022-06" db="UniProtKB">
        <authorList>
            <consortium name="EnsemblMetazoa"/>
        </authorList>
    </citation>
    <scope>IDENTIFICATION</scope>
    <source>
        <strain evidence="3">DF5081</strain>
    </source>
</reference>
<evidence type="ECO:0000313" key="3">
    <source>
        <dbReference type="EnsemblMetazoa" id="CJA09475a.1"/>
    </source>
</evidence>
<name>A0A8R1HWR6_CAEJA</name>
<feature type="region of interest" description="Disordered" evidence="1">
    <location>
        <begin position="337"/>
        <end position="361"/>
    </location>
</feature>
<dbReference type="AlphaFoldDB" id="A0A8R1HWR6"/>
<dbReference type="InterPro" id="IPR000719">
    <property type="entry name" value="Prot_kinase_dom"/>
</dbReference>
<feature type="compositionally biased region" description="Basic residues" evidence="1">
    <location>
        <begin position="308"/>
        <end position="320"/>
    </location>
</feature>
<dbReference type="EnsemblMetazoa" id="CJA09475a.1">
    <property type="protein sequence ID" value="CJA09475a.1"/>
    <property type="gene ID" value="WBGene00128678"/>
</dbReference>
<dbReference type="GO" id="GO:0004672">
    <property type="term" value="F:protein kinase activity"/>
    <property type="evidence" value="ECO:0007669"/>
    <property type="project" value="InterPro"/>
</dbReference>
<dbReference type="PROSITE" id="PS50011">
    <property type="entry name" value="PROTEIN_KINASE_DOM"/>
    <property type="match status" value="1"/>
</dbReference>
<keyword evidence="4" id="KW-1185">Reference proteome</keyword>
<dbReference type="Pfam" id="PF00069">
    <property type="entry name" value="Pkinase"/>
    <property type="match status" value="1"/>
</dbReference>
<evidence type="ECO:0000256" key="1">
    <source>
        <dbReference type="SAM" id="MobiDB-lite"/>
    </source>
</evidence>
<dbReference type="SMART" id="SM00220">
    <property type="entry name" value="S_TKc"/>
    <property type="match status" value="1"/>
</dbReference>
<dbReference type="Proteomes" id="UP000005237">
    <property type="component" value="Unassembled WGS sequence"/>
</dbReference>
<feature type="compositionally biased region" description="Polar residues" evidence="1">
    <location>
        <begin position="290"/>
        <end position="301"/>
    </location>
</feature>
<accession>A0A8R1HWR6</accession>
<organism evidence="3 4">
    <name type="scientific">Caenorhabditis japonica</name>
    <dbReference type="NCBI Taxonomy" id="281687"/>
    <lineage>
        <taxon>Eukaryota</taxon>
        <taxon>Metazoa</taxon>
        <taxon>Ecdysozoa</taxon>
        <taxon>Nematoda</taxon>
        <taxon>Chromadorea</taxon>
        <taxon>Rhabditida</taxon>
        <taxon>Rhabditina</taxon>
        <taxon>Rhabditomorpha</taxon>
        <taxon>Rhabditoidea</taxon>
        <taxon>Rhabditidae</taxon>
        <taxon>Peloderinae</taxon>
        <taxon>Caenorhabditis</taxon>
    </lineage>
</organism>
<protein>
    <submittedName>
        <fullName evidence="3">Protein kinase domain-containing protein</fullName>
    </submittedName>
</protein>
<sequence length="361" mass="41450">MNILIELQQNGAKYSPKFISGGKEPKFFILVMELLGENLKKLHQRCSTTTPSTWSRVGIQCLYVVKEMHDFGYVHLDLKPGNFAMGPVDSGVNSRVLFVLDFGISQKFTKKRNGELEFKTTQKTAALKGTPIYASLNAHAHLELGRCDDISSLLYMMAEFVKPLPWDSIDDLDEISKLKSSQKLKDLFKNDAFDAVETMIKNCSTFSFPDYELVYTTFRGVFEKSGGQWIDPYDWESPQMPSYKRWRELAEKQKFPWENHEEMLIFLRKDPFDALLKKYKEKEALTTTITQAKDTVPTPTQSKEEKGKKKPVKKKSKKKKSEMTIETMVTCEEQMTPLHVVRKMSRRKVSAPKKKGKAAGK</sequence>
<feature type="compositionally biased region" description="Basic residues" evidence="1">
    <location>
        <begin position="340"/>
        <end position="361"/>
    </location>
</feature>
<reference evidence="4" key="1">
    <citation type="submission" date="2010-08" db="EMBL/GenBank/DDBJ databases">
        <authorList>
            <consortium name="Caenorhabditis japonica Sequencing Consortium"/>
            <person name="Wilson R.K."/>
        </authorList>
    </citation>
    <scope>NUCLEOTIDE SEQUENCE [LARGE SCALE GENOMIC DNA]</scope>
    <source>
        <strain evidence="4">DF5081</strain>
    </source>
</reference>
<dbReference type="InterPro" id="IPR050235">
    <property type="entry name" value="CK1_Ser-Thr_kinase"/>
</dbReference>
<proteinExistence type="predicted"/>
<dbReference type="PANTHER" id="PTHR11909">
    <property type="entry name" value="CASEIN KINASE-RELATED"/>
    <property type="match status" value="1"/>
</dbReference>
<dbReference type="Gene3D" id="1.10.510.10">
    <property type="entry name" value="Transferase(Phosphotransferase) domain 1"/>
    <property type="match status" value="1"/>
</dbReference>
<feature type="domain" description="Protein kinase" evidence="2">
    <location>
        <begin position="1"/>
        <end position="219"/>
    </location>
</feature>
<dbReference type="GO" id="GO:0005524">
    <property type="term" value="F:ATP binding"/>
    <property type="evidence" value="ECO:0007669"/>
    <property type="project" value="InterPro"/>
</dbReference>
<evidence type="ECO:0000313" key="4">
    <source>
        <dbReference type="Proteomes" id="UP000005237"/>
    </source>
</evidence>
<feature type="region of interest" description="Disordered" evidence="1">
    <location>
        <begin position="290"/>
        <end position="325"/>
    </location>
</feature>
<evidence type="ECO:0000259" key="2">
    <source>
        <dbReference type="PROSITE" id="PS50011"/>
    </source>
</evidence>
<dbReference type="SUPFAM" id="SSF56112">
    <property type="entry name" value="Protein kinase-like (PK-like)"/>
    <property type="match status" value="1"/>
</dbReference>